<dbReference type="AlphaFoldDB" id="A0A1Y1VJY2"/>
<organism evidence="2 3">
    <name type="scientific">Piromyces finnis</name>
    <dbReference type="NCBI Taxonomy" id="1754191"/>
    <lineage>
        <taxon>Eukaryota</taxon>
        <taxon>Fungi</taxon>
        <taxon>Fungi incertae sedis</taxon>
        <taxon>Chytridiomycota</taxon>
        <taxon>Chytridiomycota incertae sedis</taxon>
        <taxon>Neocallimastigomycetes</taxon>
        <taxon>Neocallimastigales</taxon>
        <taxon>Neocallimastigaceae</taxon>
        <taxon>Piromyces</taxon>
    </lineage>
</organism>
<feature type="chain" id="PRO_5012372562" description="Right handed beta helix domain-containing protein" evidence="1">
    <location>
        <begin position="20"/>
        <end position="297"/>
    </location>
</feature>
<dbReference type="Proteomes" id="UP000193719">
    <property type="component" value="Unassembled WGS sequence"/>
</dbReference>
<accession>A0A1Y1VJY2</accession>
<proteinExistence type="predicted"/>
<feature type="signal peptide" evidence="1">
    <location>
        <begin position="1"/>
        <end position="19"/>
    </location>
</feature>
<gene>
    <name evidence="2" type="ORF">BCR36DRAFT_394860</name>
</gene>
<dbReference type="EMBL" id="MCFH01000004">
    <property type="protein sequence ID" value="ORX58412.1"/>
    <property type="molecule type" value="Genomic_DNA"/>
</dbReference>
<reference evidence="2 3" key="1">
    <citation type="submission" date="2016-08" db="EMBL/GenBank/DDBJ databases">
        <title>Genomes of anaerobic fungi encode conserved fungal cellulosomes for biomass hydrolysis.</title>
        <authorList>
            <consortium name="DOE Joint Genome Institute"/>
            <person name="Haitjema C.H."/>
            <person name="Gilmore S.P."/>
            <person name="Henske J.K."/>
            <person name="Solomon K.V."/>
            <person name="De Groot R."/>
            <person name="Kuo A."/>
            <person name="Mondo S.J."/>
            <person name="Salamov A.A."/>
            <person name="Labutti K."/>
            <person name="Zhao Z."/>
            <person name="Chiniquy J."/>
            <person name="Barry K."/>
            <person name="Brewer H.M."/>
            <person name="Purvine S.O."/>
            <person name="Wright A.T."/>
            <person name="Boxma B."/>
            <person name="Van Alen T."/>
            <person name="Hackstein J.H."/>
            <person name="Baker S.E."/>
            <person name="Grigoriev I.V."/>
            <person name="O'Malley M.A."/>
        </authorList>
    </citation>
    <scope>NUCLEOTIDE SEQUENCE [LARGE SCALE GENOMIC DNA]</scope>
    <source>
        <strain evidence="3">finn</strain>
    </source>
</reference>
<evidence type="ECO:0000313" key="3">
    <source>
        <dbReference type="Proteomes" id="UP000193719"/>
    </source>
</evidence>
<dbReference type="OrthoDB" id="10461993at2759"/>
<keyword evidence="1" id="KW-0732">Signal</keyword>
<name>A0A1Y1VJY2_9FUNG</name>
<comment type="caution">
    <text evidence="2">The sequence shown here is derived from an EMBL/GenBank/DDBJ whole genome shotgun (WGS) entry which is preliminary data.</text>
</comment>
<dbReference type="SUPFAM" id="SSF51126">
    <property type="entry name" value="Pectin lyase-like"/>
    <property type="match status" value="1"/>
</dbReference>
<dbReference type="InterPro" id="IPR011050">
    <property type="entry name" value="Pectin_lyase_fold/virulence"/>
</dbReference>
<evidence type="ECO:0000256" key="1">
    <source>
        <dbReference type="SAM" id="SignalP"/>
    </source>
</evidence>
<sequence length="297" mass="34338">MILFFIFLVAILTPPLVNAVVIDNESKFIDIFNSDEKEIVIHIESELLLNNELSINNTLEKLIIIGNSNDSSKIIINKEKSHQKIHFSQNIKQVELLNITVEGNLFFDNNKKILIENVLLSGGIDSNFEKNQNDYFKFKNFNYKTNEPFLEYCINLSGNVEIENSKFWGNHHCEKRIMKHKGNDIYSFFIKNSYFSGEYQSSCLEIENVAQVQITNSFFEKGYCRGDLIYGGSIYALSSKGFIKNCEFRDNFCNSDGGSFYFDSNPSFLIEDINIYNTTALTTVMMIFFISTYKYMI</sequence>
<keyword evidence="3" id="KW-1185">Reference proteome</keyword>
<protein>
    <recommendedName>
        <fullName evidence="4">Right handed beta helix domain-containing protein</fullName>
    </recommendedName>
</protein>
<evidence type="ECO:0008006" key="4">
    <source>
        <dbReference type="Google" id="ProtNLM"/>
    </source>
</evidence>
<reference evidence="2 3" key="2">
    <citation type="submission" date="2016-08" db="EMBL/GenBank/DDBJ databases">
        <title>Pervasive Adenine N6-methylation of Active Genes in Fungi.</title>
        <authorList>
            <consortium name="DOE Joint Genome Institute"/>
            <person name="Mondo S.J."/>
            <person name="Dannebaum R.O."/>
            <person name="Kuo R.C."/>
            <person name="Labutti K."/>
            <person name="Haridas S."/>
            <person name="Kuo A."/>
            <person name="Salamov A."/>
            <person name="Ahrendt S.R."/>
            <person name="Lipzen A."/>
            <person name="Sullivan W."/>
            <person name="Andreopoulos W.B."/>
            <person name="Clum A."/>
            <person name="Lindquist E."/>
            <person name="Daum C."/>
            <person name="Ramamoorthy G.K."/>
            <person name="Gryganskyi A."/>
            <person name="Culley D."/>
            <person name="Magnuson J.K."/>
            <person name="James T.Y."/>
            <person name="O'Malley M.A."/>
            <person name="Stajich J.E."/>
            <person name="Spatafora J.W."/>
            <person name="Visel A."/>
            <person name="Grigoriev I.V."/>
        </authorList>
    </citation>
    <scope>NUCLEOTIDE SEQUENCE [LARGE SCALE GENOMIC DNA]</scope>
    <source>
        <strain evidence="3">finn</strain>
    </source>
</reference>
<evidence type="ECO:0000313" key="2">
    <source>
        <dbReference type="EMBL" id="ORX58412.1"/>
    </source>
</evidence>